<evidence type="ECO:0000256" key="1">
    <source>
        <dbReference type="SAM" id="MobiDB-lite"/>
    </source>
</evidence>
<evidence type="ECO:0000256" key="2">
    <source>
        <dbReference type="SAM" id="Phobius"/>
    </source>
</evidence>
<keyword evidence="2" id="KW-0472">Membrane</keyword>
<feature type="region of interest" description="Disordered" evidence="1">
    <location>
        <begin position="311"/>
        <end position="355"/>
    </location>
</feature>
<keyword evidence="4" id="KW-1185">Reference proteome</keyword>
<dbReference type="EMBL" id="CM000639">
    <property type="protein sequence ID" value="EED94802.1"/>
    <property type="molecule type" value="Genomic_DNA"/>
</dbReference>
<name>B8BUQ6_THAPS</name>
<dbReference type="SUPFAM" id="SSF55874">
    <property type="entry name" value="ATPase domain of HSP90 chaperone/DNA topoisomerase II/histidine kinase"/>
    <property type="match status" value="1"/>
</dbReference>
<proteinExistence type="predicted"/>
<evidence type="ECO:0008006" key="5">
    <source>
        <dbReference type="Google" id="ProtNLM"/>
    </source>
</evidence>
<gene>
    <name evidence="3" type="ORF">THAPSDRAFT_21334</name>
</gene>
<feature type="compositionally biased region" description="Low complexity" evidence="1">
    <location>
        <begin position="332"/>
        <end position="353"/>
    </location>
</feature>
<feature type="compositionally biased region" description="Acidic residues" evidence="1">
    <location>
        <begin position="32"/>
        <end position="43"/>
    </location>
</feature>
<feature type="transmembrane region" description="Helical" evidence="2">
    <location>
        <begin position="558"/>
        <end position="586"/>
    </location>
</feature>
<feature type="transmembrane region" description="Helical" evidence="2">
    <location>
        <begin position="474"/>
        <end position="497"/>
    </location>
</feature>
<evidence type="ECO:0000313" key="3">
    <source>
        <dbReference type="EMBL" id="EED94802.1"/>
    </source>
</evidence>
<dbReference type="PaxDb" id="35128-Thaps21334"/>
<keyword evidence="2" id="KW-1133">Transmembrane helix</keyword>
<feature type="compositionally biased region" description="Acidic residues" evidence="1">
    <location>
        <begin position="318"/>
        <end position="331"/>
    </location>
</feature>
<keyword evidence="2" id="KW-0812">Transmembrane</keyword>
<organism evidence="3 4">
    <name type="scientific">Thalassiosira pseudonana</name>
    <name type="common">Marine diatom</name>
    <name type="synonym">Cyclotella nana</name>
    <dbReference type="NCBI Taxonomy" id="35128"/>
    <lineage>
        <taxon>Eukaryota</taxon>
        <taxon>Sar</taxon>
        <taxon>Stramenopiles</taxon>
        <taxon>Ochrophyta</taxon>
        <taxon>Bacillariophyta</taxon>
        <taxon>Coscinodiscophyceae</taxon>
        <taxon>Thalassiosirophycidae</taxon>
        <taxon>Thalassiosirales</taxon>
        <taxon>Thalassiosiraceae</taxon>
        <taxon>Thalassiosira</taxon>
    </lineage>
</organism>
<reference evidence="3 4" key="2">
    <citation type="journal article" date="2008" name="Nature">
        <title>The Phaeodactylum genome reveals the evolutionary history of diatom genomes.</title>
        <authorList>
            <person name="Bowler C."/>
            <person name="Allen A.E."/>
            <person name="Badger J.H."/>
            <person name="Grimwood J."/>
            <person name="Jabbari K."/>
            <person name="Kuo A."/>
            <person name="Maheswari U."/>
            <person name="Martens C."/>
            <person name="Maumus F."/>
            <person name="Otillar R.P."/>
            <person name="Rayko E."/>
            <person name="Salamov A."/>
            <person name="Vandepoele K."/>
            <person name="Beszteri B."/>
            <person name="Gruber A."/>
            <person name="Heijde M."/>
            <person name="Katinka M."/>
            <person name="Mock T."/>
            <person name="Valentin K."/>
            <person name="Verret F."/>
            <person name="Berges J.A."/>
            <person name="Brownlee C."/>
            <person name="Cadoret J.P."/>
            <person name="Chiovitti A."/>
            <person name="Choi C.J."/>
            <person name="Coesel S."/>
            <person name="De Martino A."/>
            <person name="Detter J.C."/>
            <person name="Durkin C."/>
            <person name="Falciatore A."/>
            <person name="Fournet J."/>
            <person name="Haruta M."/>
            <person name="Huysman M.J."/>
            <person name="Jenkins B.D."/>
            <person name="Jiroutova K."/>
            <person name="Jorgensen R.E."/>
            <person name="Joubert Y."/>
            <person name="Kaplan A."/>
            <person name="Kroger N."/>
            <person name="Kroth P.G."/>
            <person name="La Roche J."/>
            <person name="Lindquist E."/>
            <person name="Lommer M."/>
            <person name="Martin-Jezequel V."/>
            <person name="Lopez P.J."/>
            <person name="Lucas S."/>
            <person name="Mangogna M."/>
            <person name="McGinnis K."/>
            <person name="Medlin L.K."/>
            <person name="Montsant A."/>
            <person name="Oudot-Le Secq M.P."/>
            <person name="Napoli C."/>
            <person name="Obornik M."/>
            <person name="Parker M.S."/>
            <person name="Petit J.L."/>
            <person name="Porcel B.M."/>
            <person name="Poulsen N."/>
            <person name="Robison M."/>
            <person name="Rychlewski L."/>
            <person name="Rynearson T.A."/>
            <person name="Schmutz J."/>
            <person name="Shapiro H."/>
            <person name="Siaut M."/>
            <person name="Stanley M."/>
            <person name="Sussman M.R."/>
            <person name="Taylor A.R."/>
            <person name="Vardi A."/>
            <person name="von Dassow P."/>
            <person name="Vyverman W."/>
            <person name="Willis A."/>
            <person name="Wyrwicz L.S."/>
            <person name="Rokhsar D.S."/>
            <person name="Weissenbach J."/>
            <person name="Armbrust E.V."/>
            <person name="Green B.R."/>
            <person name="Van de Peer Y."/>
            <person name="Grigoriev I.V."/>
        </authorList>
    </citation>
    <scope>NUCLEOTIDE SEQUENCE [LARGE SCALE GENOMIC DNA]</scope>
    <source>
        <strain evidence="3 4">CCMP1335</strain>
    </source>
</reference>
<feature type="transmembrane region" description="Helical" evidence="2">
    <location>
        <begin position="707"/>
        <end position="726"/>
    </location>
</feature>
<feature type="compositionally biased region" description="Polar residues" evidence="1">
    <location>
        <begin position="22"/>
        <end position="31"/>
    </location>
</feature>
<feature type="region of interest" description="Disordered" evidence="1">
    <location>
        <begin position="15"/>
        <end position="44"/>
    </location>
</feature>
<sequence length="1523" mass="169996">MMIDMSPICIATEPVGCEGQSLPPSRSNNLATDDDSGSSDEGDSSSCSNESLHCSCKFDSADPFHPKNTSIEDPTEECIHRGSIGPGLWHCYVGIFDGKSSTIRVDGCEEPQRTRAHYGLETTDSDDDDTEKPANAGRLIGGVLDGLSIGSDHQFDMSLCYGDIDGDGDSGDGAIAELAVFKGRMETSDIEQMENYLMKKHGILSISEQRAFIAAENSKRDKPLQIDDHWKEDEWKRQARALIVQNAPWKLVGEPVPLRVAAGHNTVSWQRTNDITGQPLRVTRIGAKNSNGSSDCKMASTDTDARAEIAARPNNDKESEEEPLSESEPVETVEGNKVNTETSSTPTPSNGTTAEEKEVLVDDEIASLLDEDDGDNQCYELAEIVEKELKNNKARPKEVKAVESDSTTSTDRHESLRFSLAGQTAKIATNEKNARFQQTLRRQSYSAEKAAVRNSASSMGGFSLDEDVATVDKFLFNMCYCTLGLWLSLICFSYWVAPRDSIQWLVGTERNAALVELSILSTAVIMKHGPLLWEINFMEITPPNWGERSSTMFGVPRISGILAGGLTVQFVAVSTMVIMVCFPVPVMLDPVLGSRVHLLRWCEWTPLAGFMTLMTECIDAPILKGEKLTHPWNKKFFVAAMESLSTLCGLAFPFCTPFGWYICMTVSFITYFAIFWRYFERRAAFGTMTMGGSVDETELYDRARMSLALHGMCCVVWSMITVMYFVSSAGHMVTSTRWAILHDPAATMIEECLMDLIAKILYMALIIEAHNAAFDEAKRANRRLAELKSTMSVVWENSSDTISISVRKMSGSVTSMVSPSFFRPVLANQHQDRIDDISAIVLELDGKSMEKRRDSYSGIEQATAEVHSPQVGMRIIRKADFAGIDLHSPMDNKAFQGFESGKADPMSLRVFTFADMMARAWQSKLDETVFEHDATLSAGGSRTKFEVKVTRLEENAIVVVIRDVSERYRRFEAEKRFVFETTARQKDAEANRFTRHEVKNGLLGAIEICGNIREQISDDFNLLQKEIASSASEAIFSEQSLAGRVESISELDRTLHEVLDIVLAETMARDVIHEMYEPRMERVDVNHIMSHMRGFTGNSKQFTLVSKPSPLPVLLSDQGLFKCIHGNAIRNAIKYGEEGGHIRTEATYYPESGEFEMKVINLPGPGHQKLMELGSRASELVFSHGTRLHKDSDLGKRSHSAGDGAWIIQKCAKILGGLVGIEFESERTVFTFRAPVKVYDAPSRDVDTFHIPSGVWGIGIDDSKIQRKLLRRFFIHAGVHEHHQIILGQNTEEISNFVDFIVDFVKRHPDDLFFIIADENLEIGGDISHHKTLSGSECIQRIRSLLDPDQEKRMLALVRSANDSPKDLALYSSRAHGHMPKVPLRGLGVREMVSPLWLKRFPDVEERTDDDGAEASSDDERSRISSIENLRDLTLISPAELLAELERIDSMCVRNAGETNLNVRWPLLWDKLHQLKGDLKSVNVDERFSDTINSIEALRGDIAPADFMTKWLQIRRKVVSFYG</sequence>
<reference evidence="3 4" key="1">
    <citation type="journal article" date="2004" name="Science">
        <title>The genome of the diatom Thalassiosira pseudonana: ecology, evolution, and metabolism.</title>
        <authorList>
            <person name="Armbrust E.V."/>
            <person name="Berges J.A."/>
            <person name="Bowler C."/>
            <person name="Green B.R."/>
            <person name="Martinez D."/>
            <person name="Putnam N.H."/>
            <person name="Zhou S."/>
            <person name="Allen A.E."/>
            <person name="Apt K.E."/>
            <person name="Bechner M."/>
            <person name="Brzezinski M.A."/>
            <person name="Chaal B.K."/>
            <person name="Chiovitti A."/>
            <person name="Davis A.K."/>
            <person name="Demarest M.S."/>
            <person name="Detter J.C."/>
            <person name="Glavina T."/>
            <person name="Goodstein D."/>
            <person name="Hadi M.Z."/>
            <person name="Hellsten U."/>
            <person name="Hildebrand M."/>
            <person name="Jenkins B.D."/>
            <person name="Jurka J."/>
            <person name="Kapitonov V.V."/>
            <person name="Kroger N."/>
            <person name="Lau W.W."/>
            <person name="Lane T.W."/>
            <person name="Larimer F.W."/>
            <person name="Lippmeier J.C."/>
            <person name="Lucas S."/>
            <person name="Medina M."/>
            <person name="Montsant A."/>
            <person name="Obornik M."/>
            <person name="Parker M.S."/>
            <person name="Palenik B."/>
            <person name="Pazour G.J."/>
            <person name="Richardson P.M."/>
            <person name="Rynearson T.A."/>
            <person name="Saito M.A."/>
            <person name="Schwartz D.C."/>
            <person name="Thamatrakoln K."/>
            <person name="Valentin K."/>
            <person name="Vardi A."/>
            <person name="Wilkerson F.P."/>
            <person name="Rokhsar D.S."/>
        </authorList>
    </citation>
    <scope>NUCLEOTIDE SEQUENCE [LARGE SCALE GENOMIC DNA]</scope>
    <source>
        <strain evidence="3 4">CCMP1335</strain>
    </source>
</reference>
<evidence type="ECO:0000313" key="4">
    <source>
        <dbReference type="Proteomes" id="UP000001449"/>
    </source>
</evidence>
<dbReference type="HOGENOM" id="CLU_247651_0_0_1"/>
<feature type="transmembrane region" description="Helical" evidence="2">
    <location>
        <begin position="658"/>
        <end position="679"/>
    </location>
</feature>
<dbReference type="InParanoid" id="B8BUQ6"/>
<dbReference type="RefSeq" id="XP_002287359.1">
    <property type="nucleotide sequence ID" value="XM_002287323.1"/>
</dbReference>
<dbReference type="eggNOG" id="ENOG502S2IJ">
    <property type="taxonomic scope" value="Eukaryota"/>
</dbReference>
<protein>
    <recommendedName>
        <fullName evidence="5">Histidine kinase domain-containing protein</fullName>
    </recommendedName>
</protein>
<dbReference type="KEGG" id="tps:THAPSDRAFT_21334"/>
<dbReference type="GeneID" id="7444695"/>
<dbReference type="OMA" id="MSVVWEN"/>
<accession>B8BUQ6</accession>
<dbReference type="InterPro" id="IPR036890">
    <property type="entry name" value="HATPase_C_sf"/>
</dbReference>
<dbReference type="Proteomes" id="UP000001449">
    <property type="component" value="Chromosome 2"/>
</dbReference>
<dbReference type="Gene3D" id="3.30.565.10">
    <property type="entry name" value="Histidine kinase-like ATPase, C-terminal domain"/>
    <property type="match status" value="1"/>
</dbReference>